<organism evidence="11">
    <name type="scientific">Thiothrix fructosivorans</name>
    <dbReference type="NCBI Taxonomy" id="111770"/>
    <lineage>
        <taxon>Bacteria</taxon>
        <taxon>Pseudomonadati</taxon>
        <taxon>Pseudomonadota</taxon>
        <taxon>Gammaproteobacteria</taxon>
        <taxon>Thiotrichales</taxon>
        <taxon>Thiotrichaceae</taxon>
        <taxon>Thiothrix</taxon>
    </lineage>
</organism>
<keyword evidence="4 8" id="KW-0812">Transmembrane</keyword>
<dbReference type="GO" id="GO:0097272">
    <property type="term" value="P:ammonium homeostasis"/>
    <property type="evidence" value="ECO:0007669"/>
    <property type="project" value="TreeGrafter"/>
</dbReference>
<feature type="transmembrane region" description="Helical" evidence="8">
    <location>
        <begin position="315"/>
        <end position="334"/>
    </location>
</feature>
<evidence type="ECO:0000256" key="7">
    <source>
        <dbReference type="ARBA" id="ARBA00023177"/>
    </source>
</evidence>
<feature type="transmembrane region" description="Helical" evidence="8">
    <location>
        <begin position="346"/>
        <end position="371"/>
    </location>
</feature>
<dbReference type="RefSeq" id="WP_207250815.1">
    <property type="nucleotide sequence ID" value="NZ_JAFMPM010000006.1"/>
</dbReference>
<dbReference type="GO" id="GO:0008519">
    <property type="term" value="F:ammonium channel activity"/>
    <property type="evidence" value="ECO:0007669"/>
    <property type="project" value="InterPro"/>
</dbReference>
<reference evidence="10 12" key="1">
    <citation type="submission" date="2021-03" db="EMBL/GenBank/DDBJ databases">
        <title>Draft genome and methylome analysis of Thiotrix fructosivoruns ATCC 49748.</title>
        <authorList>
            <person name="Fomenkov A."/>
            <person name="Grabovich M.Y."/>
            <person name="Roberts R.J."/>
        </authorList>
    </citation>
    <scope>NUCLEOTIDE SEQUENCE [LARGE SCALE GENOMIC DNA]</scope>
    <source>
        <strain evidence="10 12">ATCC 49748</strain>
    </source>
</reference>
<dbReference type="EMBL" id="JAFMPM010000006">
    <property type="protein sequence ID" value="MBO0613085.1"/>
    <property type="molecule type" value="Genomic_DNA"/>
</dbReference>
<evidence type="ECO:0000256" key="8">
    <source>
        <dbReference type="SAM" id="Phobius"/>
    </source>
</evidence>
<evidence type="ECO:0000256" key="6">
    <source>
        <dbReference type="ARBA" id="ARBA00023136"/>
    </source>
</evidence>
<evidence type="ECO:0000256" key="5">
    <source>
        <dbReference type="ARBA" id="ARBA00022989"/>
    </source>
</evidence>
<name>A0A8B0SRF8_9GAMM</name>
<reference evidence="11" key="2">
    <citation type="submission" date="2021-04" db="EMBL/GenBank/DDBJ databases">
        <title>Complete Genome and methylome analysis of Thiothrix fructosivorans ATCC 49748.</title>
        <authorList>
            <person name="Fomenkov A."/>
            <person name="Sun L."/>
            <person name="Vincze T."/>
            <person name="Grabovich M.Y."/>
            <person name="Roberts R.J."/>
        </authorList>
    </citation>
    <scope>NUCLEOTIDE SEQUENCE</scope>
    <source>
        <strain evidence="11">ATCC 49748</strain>
    </source>
</reference>
<feature type="transmembrane region" description="Helical" evidence="8">
    <location>
        <begin position="86"/>
        <end position="106"/>
    </location>
</feature>
<comment type="subcellular location">
    <subcellularLocation>
        <location evidence="1">Membrane</location>
        <topology evidence="1">Multi-pass membrane protein</topology>
    </subcellularLocation>
</comment>
<dbReference type="InterPro" id="IPR024041">
    <property type="entry name" value="NH4_transpt_AmtB-like_dom"/>
</dbReference>
<feature type="transmembrane region" description="Helical" evidence="8">
    <location>
        <begin position="161"/>
        <end position="183"/>
    </location>
</feature>
<feature type="transmembrane region" description="Helical" evidence="8">
    <location>
        <begin position="113"/>
        <end position="131"/>
    </location>
</feature>
<comment type="similarity">
    <text evidence="2">Belongs to the ammonia transporter channel (TC 1.A.11.2) family.</text>
</comment>
<dbReference type="AlphaFoldDB" id="A0A8B0SRF8"/>
<dbReference type="PROSITE" id="PS01219">
    <property type="entry name" value="AMMONIUM_TRANSP"/>
    <property type="match status" value="1"/>
</dbReference>
<dbReference type="InterPro" id="IPR029020">
    <property type="entry name" value="Ammonium/urea_transptr"/>
</dbReference>
<evidence type="ECO:0000256" key="1">
    <source>
        <dbReference type="ARBA" id="ARBA00004141"/>
    </source>
</evidence>
<feature type="transmembrane region" description="Helical" evidence="8">
    <location>
        <begin position="12"/>
        <end position="32"/>
    </location>
</feature>
<accession>A0A8B0SRF8</accession>
<gene>
    <name evidence="11" type="ORF">J1836_003715</name>
    <name evidence="10" type="ORF">J1836_09110</name>
</gene>
<dbReference type="SUPFAM" id="SSF111352">
    <property type="entry name" value="Ammonium transporter"/>
    <property type="match status" value="1"/>
</dbReference>
<evidence type="ECO:0000313" key="11">
    <source>
        <dbReference type="EMBL" id="QTX11472.1"/>
    </source>
</evidence>
<feature type="domain" description="Ammonium transporter AmtB-like" evidence="9">
    <location>
        <begin position="12"/>
        <end position="395"/>
    </location>
</feature>
<feature type="transmembrane region" description="Helical" evidence="8">
    <location>
        <begin position="204"/>
        <end position="223"/>
    </location>
</feature>
<evidence type="ECO:0000256" key="4">
    <source>
        <dbReference type="ARBA" id="ARBA00022692"/>
    </source>
</evidence>
<keyword evidence="7" id="KW-0924">Ammonia transport</keyword>
<feature type="transmembrane region" description="Helical" evidence="8">
    <location>
        <begin position="229"/>
        <end position="254"/>
    </location>
</feature>
<dbReference type="PANTHER" id="PTHR11730:SF89">
    <property type="entry name" value="AMMONIUM TRANSPORTER SLL0108-RELATED"/>
    <property type="match status" value="1"/>
</dbReference>
<keyword evidence="3" id="KW-0813">Transport</keyword>
<sequence>MEQLVSALDTLFVLMGAVMVLAMHAGFAFLEVGTVRHKNQVNALVKIIVDFAVSTIAYFFIGYWVAYQTGFLSSASSLAANNGYDLVKFFFLLTFAAAIPAIISGGIAERAKFYPQLIATFVIVAFIYPFFEGMIWNIDPINPQGVQGWIKGMFGYTFHDFAGSVVVHAMGGWIALGAVILLGHRHGRYNKHGQPMSAHPPSSIPFLAIGAWILAVGWFGFNVMSAQKIGGISGLVAINSLMAMVGGIITALIAGRNDPGFVHNGPLAGLVAVCAGSDIMHPLAALFVGGVAGALFVWAFTLAQNKLKIDDVLGVWPLHGLCGAWGGIAAGIFGLEAFGGVGGVSFGAQVVGTLLGISIATASGFVVYGILKKTLGLRLSQEEEYNGADLSIHKIKANPES</sequence>
<dbReference type="EMBL" id="CP072748">
    <property type="protein sequence ID" value="QTX11472.1"/>
    <property type="molecule type" value="Genomic_DNA"/>
</dbReference>
<protein>
    <submittedName>
        <fullName evidence="11">Ammonium transporter</fullName>
    </submittedName>
</protein>
<dbReference type="GO" id="GO:0016020">
    <property type="term" value="C:membrane"/>
    <property type="evidence" value="ECO:0007669"/>
    <property type="project" value="UniProtKB-SubCell"/>
</dbReference>
<feature type="transmembrane region" description="Helical" evidence="8">
    <location>
        <begin position="261"/>
        <end position="279"/>
    </location>
</feature>
<keyword evidence="6 8" id="KW-0472">Membrane</keyword>
<evidence type="ECO:0000256" key="3">
    <source>
        <dbReference type="ARBA" id="ARBA00022448"/>
    </source>
</evidence>
<evidence type="ECO:0000313" key="12">
    <source>
        <dbReference type="Proteomes" id="UP000664466"/>
    </source>
</evidence>
<keyword evidence="12" id="KW-1185">Reference proteome</keyword>
<evidence type="ECO:0000256" key="2">
    <source>
        <dbReference type="ARBA" id="ARBA00005887"/>
    </source>
</evidence>
<evidence type="ECO:0000313" key="10">
    <source>
        <dbReference type="EMBL" id="MBO0613085.1"/>
    </source>
</evidence>
<keyword evidence="5 8" id="KW-1133">Transmembrane helix</keyword>
<dbReference type="PANTHER" id="PTHR11730">
    <property type="entry name" value="AMMONIUM TRANSPORTER"/>
    <property type="match status" value="1"/>
</dbReference>
<feature type="transmembrane region" description="Helical" evidence="8">
    <location>
        <begin position="285"/>
        <end position="303"/>
    </location>
</feature>
<dbReference type="Pfam" id="PF00909">
    <property type="entry name" value="Ammonium_transp"/>
    <property type="match status" value="1"/>
</dbReference>
<proteinExistence type="inferred from homology"/>
<dbReference type="InterPro" id="IPR018047">
    <property type="entry name" value="Ammonium_transpt_CS"/>
</dbReference>
<evidence type="ECO:0000259" key="9">
    <source>
        <dbReference type="Pfam" id="PF00909"/>
    </source>
</evidence>
<dbReference type="Gene3D" id="1.10.3430.10">
    <property type="entry name" value="Ammonium transporter AmtB like domains"/>
    <property type="match status" value="1"/>
</dbReference>
<dbReference type="Proteomes" id="UP000664466">
    <property type="component" value="Unassembled WGS sequence"/>
</dbReference>
<feature type="transmembrane region" description="Helical" evidence="8">
    <location>
        <begin position="44"/>
        <end position="66"/>
    </location>
</feature>